<reference evidence="2" key="1">
    <citation type="submission" date="2016-10" db="EMBL/GenBank/DDBJ databases">
        <authorList>
            <person name="Varghese N."/>
            <person name="Submissions S."/>
        </authorList>
    </citation>
    <scope>NUCLEOTIDE SEQUENCE [LARGE SCALE GENOMIC DNA]</scope>
    <source>
        <strain evidence="2">CGMCC 1.6494</strain>
    </source>
</reference>
<protein>
    <submittedName>
        <fullName evidence="1">Type IV pilus assembly protein PilV</fullName>
    </submittedName>
</protein>
<dbReference type="OrthoDB" id="6194160at2"/>
<dbReference type="AlphaFoldDB" id="A0A1H0I5L9"/>
<dbReference type="RefSeq" id="WP_089707750.1">
    <property type="nucleotide sequence ID" value="NZ_FNII01000018.1"/>
</dbReference>
<name>A0A1H0I5L9_9GAMM</name>
<gene>
    <name evidence="1" type="ORF">SAMN04487951_11843</name>
</gene>
<dbReference type="STRING" id="416873.SAMN04487951_11843"/>
<keyword evidence="2" id="KW-1185">Reference proteome</keyword>
<dbReference type="Pfam" id="PF07963">
    <property type="entry name" value="N_methyl"/>
    <property type="match status" value="1"/>
</dbReference>
<dbReference type="InterPro" id="IPR012902">
    <property type="entry name" value="N_methyl_site"/>
</dbReference>
<dbReference type="NCBIfam" id="TIGR02532">
    <property type="entry name" value="IV_pilin_GFxxxE"/>
    <property type="match status" value="1"/>
</dbReference>
<dbReference type="Proteomes" id="UP000199677">
    <property type="component" value="Unassembled WGS sequence"/>
</dbReference>
<dbReference type="EMBL" id="FNII01000018">
    <property type="protein sequence ID" value="SDO26470.1"/>
    <property type="molecule type" value="Genomic_DNA"/>
</dbReference>
<evidence type="ECO:0000313" key="2">
    <source>
        <dbReference type="Proteomes" id="UP000199677"/>
    </source>
</evidence>
<proteinExistence type="predicted"/>
<accession>A0A1H0I5L9</accession>
<evidence type="ECO:0000313" key="1">
    <source>
        <dbReference type="EMBL" id="SDO26470.1"/>
    </source>
</evidence>
<organism evidence="1 2">
    <name type="scientific">Vreelandella arcis</name>
    <dbReference type="NCBI Taxonomy" id="416873"/>
    <lineage>
        <taxon>Bacteria</taxon>
        <taxon>Pseudomonadati</taxon>
        <taxon>Pseudomonadota</taxon>
        <taxon>Gammaproteobacteria</taxon>
        <taxon>Oceanospirillales</taxon>
        <taxon>Halomonadaceae</taxon>
        <taxon>Vreelandella</taxon>
    </lineage>
</organism>
<sequence length="153" mass="16767">MTSQRGFSLVEALIALLVLSLGLVGVAAMQLKALQSASAGYQRSVVTLAAVDAQERLWAALAQLPSGDSCEDISVDNAITLQGSEGSQGWNSYWFEEESLLPTRNFEGAIYDQNSERYNLDSCEFLIEVSFGSEASDTPEETFTYTFRLPDNY</sequence>
<dbReference type="PROSITE" id="PS00409">
    <property type="entry name" value="PROKAR_NTER_METHYL"/>
    <property type="match status" value="1"/>
</dbReference>